<dbReference type="EMBL" id="AY488171">
    <property type="protein sequence ID" value="AAR83885.1"/>
    <property type="molecule type" value="mRNA"/>
</dbReference>
<evidence type="ECO:0000313" key="2">
    <source>
        <dbReference type="EMBL" id="AAR83885.1"/>
    </source>
</evidence>
<organism evidence="2">
    <name type="scientific">Capsicum annuum</name>
    <name type="common">Capsicum pepper</name>
    <dbReference type="NCBI Taxonomy" id="4072"/>
    <lineage>
        <taxon>Eukaryota</taxon>
        <taxon>Viridiplantae</taxon>
        <taxon>Streptophyta</taxon>
        <taxon>Embryophyta</taxon>
        <taxon>Tracheophyta</taxon>
        <taxon>Spermatophyta</taxon>
        <taxon>Magnoliopsida</taxon>
        <taxon>eudicotyledons</taxon>
        <taxon>Gunneridae</taxon>
        <taxon>Pentapetalae</taxon>
        <taxon>asterids</taxon>
        <taxon>lamiids</taxon>
        <taxon>Solanales</taxon>
        <taxon>Solanaceae</taxon>
        <taxon>Solanoideae</taxon>
        <taxon>Capsiceae</taxon>
        <taxon>Capsicum</taxon>
    </lineage>
</organism>
<evidence type="ECO:0000256" key="1">
    <source>
        <dbReference type="SAM" id="SignalP"/>
    </source>
</evidence>
<feature type="signal peptide" evidence="1">
    <location>
        <begin position="1"/>
        <end position="16"/>
    </location>
</feature>
<reference evidence="2" key="1">
    <citation type="submission" date="2003-11" db="EMBL/GenBank/DDBJ databases">
        <title>Monitoring expression patterns of 2500 hot pepper genes under cold stress by using full-length cDNA microarray.</title>
        <authorList>
            <person name="Kim S."/>
            <person name="Lee K.-W."/>
        </authorList>
    </citation>
    <scope>NUCLEOTIDE SEQUENCE</scope>
</reference>
<sequence>MIKLLRLLILLTLLDFRSNLLLTRRGLLDTSRNTSRT</sequence>
<dbReference type="AlphaFoldDB" id="Q6RVZ4"/>
<protein>
    <submittedName>
        <fullName evidence="2">p23 tumor protein-like protein</fullName>
    </submittedName>
</protein>
<name>Q6RVZ4_CAPAN</name>
<keyword evidence="1" id="KW-0732">Signal</keyword>
<feature type="chain" id="PRO_5004280126" evidence="1">
    <location>
        <begin position="17"/>
        <end position="37"/>
    </location>
</feature>
<accession>Q6RVZ4</accession>
<proteinExistence type="evidence at transcript level"/>